<feature type="compositionally biased region" description="Basic and acidic residues" evidence="2">
    <location>
        <begin position="257"/>
        <end position="279"/>
    </location>
</feature>
<reference evidence="4" key="1">
    <citation type="submission" date="2020-03" db="EMBL/GenBank/DDBJ databases">
        <title>Castanea mollissima Vanexum genome sequencing.</title>
        <authorList>
            <person name="Staton M."/>
        </authorList>
    </citation>
    <scope>NUCLEOTIDE SEQUENCE</scope>
    <source>
        <tissue evidence="4">Leaf</tissue>
    </source>
</reference>
<organism evidence="4 5">
    <name type="scientific">Castanea mollissima</name>
    <name type="common">Chinese chestnut</name>
    <dbReference type="NCBI Taxonomy" id="60419"/>
    <lineage>
        <taxon>Eukaryota</taxon>
        <taxon>Viridiplantae</taxon>
        <taxon>Streptophyta</taxon>
        <taxon>Embryophyta</taxon>
        <taxon>Tracheophyta</taxon>
        <taxon>Spermatophyta</taxon>
        <taxon>Magnoliopsida</taxon>
        <taxon>eudicotyledons</taxon>
        <taxon>Gunneridae</taxon>
        <taxon>Pentapetalae</taxon>
        <taxon>rosids</taxon>
        <taxon>fabids</taxon>
        <taxon>Fagales</taxon>
        <taxon>Fagaceae</taxon>
        <taxon>Castanea</taxon>
    </lineage>
</organism>
<evidence type="ECO:0000256" key="1">
    <source>
        <dbReference type="ARBA" id="ARBA00007797"/>
    </source>
</evidence>
<dbReference type="GO" id="GO:0030692">
    <property type="term" value="C:Noc4p-Nop14p complex"/>
    <property type="evidence" value="ECO:0007669"/>
    <property type="project" value="TreeGrafter"/>
</dbReference>
<evidence type="ECO:0000259" key="3">
    <source>
        <dbReference type="Pfam" id="PF03914"/>
    </source>
</evidence>
<dbReference type="PANTHER" id="PTHR12455">
    <property type="entry name" value="NUCLEOLAR COMPLEX PROTEIN 4"/>
    <property type="match status" value="1"/>
</dbReference>
<dbReference type="GO" id="GO:0032040">
    <property type="term" value="C:small-subunit processome"/>
    <property type="evidence" value="ECO:0007669"/>
    <property type="project" value="TreeGrafter"/>
</dbReference>
<dbReference type="AlphaFoldDB" id="A0A8J4VQ02"/>
<name>A0A8J4VQ02_9ROSI</name>
<dbReference type="Pfam" id="PF03914">
    <property type="entry name" value="CBF"/>
    <property type="match status" value="1"/>
</dbReference>
<sequence>MASIASKNAKNKSKSKSKSKGRLSLSELKTLGHQLLSSRAHINNLPILLSHVSPTSPPPHALESLLSLHSFFAPILSDLPSSKPSSTTHHHDDDPELIYNTWVRSKFDIFANSLIDFAASPLADETLKEVVLDTIMEFVKVANGGRFHSAIYHRLLHAIVHSTVPVNFVVDLLVSKYFKYIDVRYFTYISLEKLARTLEAKDISDHGDLNADSNDESHSKSSLEIFIHNIHYVILHIPPLEGSDEESDFEMWSRPGGDSKELSGNPKAEDKQHQTEKNKNNVLSAAKIAKKMKLKFTKAWISFLRLQLPLDVYKEVLVTLHQAVIPYLSNPIMLCDFLTRSYDIGGVVSVMALSSLFILMTQYGLEYPNFYEKLYALLVPSIFMAKHRAKFFQLLDSCLKSTLLPAYLAAAFAKKLSRLSLSVPASGALVIIALIHNLLRRHPSINCLVHREVQEETSKETDADMSSRKLGIDHFDNEESNPIKSKAMISSLWEIDTLRHHYCPPVARFVLSLENDLTVRAKTTEMTVQDFSSGSYATIFGDEIRRRVKQVPLAFYKATPTSLFSESDFPGWTFKHEGKETIDGNDEKEITNISDKCDNSSAKRQRVESS</sequence>
<feature type="compositionally biased region" description="Basic and acidic residues" evidence="2">
    <location>
        <begin position="583"/>
        <end position="598"/>
    </location>
</feature>
<feature type="region of interest" description="Disordered" evidence="2">
    <location>
        <begin position="246"/>
        <end position="279"/>
    </location>
</feature>
<accession>A0A8J4VQ02</accession>
<feature type="domain" description="CCAAT-binding factor" evidence="3">
    <location>
        <begin position="349"/>
        <end position="509"/>
    </location>
</feature>
<feature type="region of interest" description="Disordered" evidence="2">
    <location>
        <begin position="1"/>
        <end position="23"/>
    </location>
</feature>
<comment type="caution">
    <text evidence="4">The sequence shown here is derived from an EMBL/GenBank/DDBJ whole genome shotgun (WGS) entry which is preliminary data.</text>
</comment>
<dbReference type="OrthoDB" id="10263185at2759"/>
<dbReference type="PANTHER" id="PTHR12455:SF0">
    <property type="entry name" value="NUCLEOLAR COMPLEX PROTEIN 4 HOMOLOG"/>
    <property type="match status" value="1"/>
</dbReference>
<evidence type="ECO:0000313" key="4">
    <source>
        <dbReference type="EMBL" id="KAF3956939.1"/>
    </source>
</evidence>
<keyword evidence="5" id="KW-1185">Reference proteome</keyword>
<dbReference type="GO" id="GO:0042254">
    <property type="term" value="P:ribosome biogenesis"/>
    <property type="evidence" value="ECO:0007669"/>
    <property type="project" value="InterPro"/>
</dbReference>
<protein>
    <recommendedName>
        <fullName evidence="3">CCAAT-binding factor domain-containing protein</fullName>
    </recommendedName>
</protein>
<evidence type="ECO:0000256" key="2">
    <source>
        <dbReference type="SAM" id="MobiDB-lite"/>
    </source>
</evidence>
<comment type="similarity">
    <text evidence="1">Belongs to the CBF/MAK21 family.</text>
</comment>
<dbReference type="Proteomes" id="UP000737018">
    <property type="component" value="Unassembled WGS sequence"/>
</dbReference>
<gene>
    <name evidence="4" type="ORF">CMV_017993</name>
</gene>
<dbReference type="InterPro" id="IPR027193">
    <property type="entry name" value="Noc4"/>
</dbReference>
<dbReference type="InterPro" id="IPR005612">
    <property type="entry name" value="CCAAT-binding_factor"/>
</dbReference>
<feature type="compositionally biased region" description="Basic residues" evidence="2">
    <location>
        <begin position="9"/>
        <end position="21"/>
    </location>
</feature>
<evidence type="ECO:0000313" key="5">
    <source>
        <dbReference type="Proteomes" id="UP000737018"/>
    </source>
</evidence>
<feature type="region of interest" description="Disordered" evidence="2">
    <location>
        <begin position="583"/>
        <end position="610"/>
    </location>
</feature>
<dbReference type="EMBL" id="JRKL02002954">
    <property type="protein sequence ID" value="KAF3956939.1"/>
    <property type="molecule type" value="Genomic_DNA"/>
</dbReference>
<proteinExistence type="inferred from homology"/>